<dbReference type="AlphaFoldDB" id="A0AAV9P4Z4"/>
<protein>
    <submittedName>
        <fullName evidence="2">Uncharacterized protein</fullName>
    </submittedName>
</protein>
<accession>A0AAV9P4Z4</accession>
<gene>
    <name evidence="2" type="ORF">LTR77_008026</name>
</gene>
<dbReference type="RefSeq" id="XP_064656365.1">
    <property type="nucleotide sequence ID" value="XM_064805260.1"/>
</dbReference>
<reference evidence="2 3" key="1">
    <citation type="submission" date="2023-08" db="EMBL/GenBank/DDBJ databases">
        <title>Black Yeasts Isolated from many extreme environments.</title>
        <authorList>
            <person name="Coleine C."/>
            <person name="Stajich J.E."/>
            <person name="Selbmann L."/>
        </authorList>
    </citation>
    <scope>NUCLEOTIDE SEQUENCE [LARGE SCALE GENOMIC DNA]</scope>
    <source>
        <strain evidence="2 3">CCFEE 5935</strain>
    </source>
</reference>
<feature type="region of interest" description="Disordered" evidence="1">
    <location>
        <begin position="272"/>
        <end position="291"/>
    </location>
</feature>
<dbReference type="Proteomes" id="UP001337655">
    <property type="component" value="Unassembled WGS sequence"/>
</dbReference>
<dbReference type="GeneID" id="89929360"/>
<organism evidence="2 3">
    <name type="scientific">Saxophila tyrrhenica</name>
    <dbReference type="NCBI Taxonomy" id="1690608"/>
    <lineage>
        <taxon>Eukaryota</taxon>
        <taxon>Fungi</taxon>
        <taxon>Dikarya</taxon>
        <taxon>Ascomycota</taxon>
        <taxon>Pezizomycotina</taxon>
        <taxon>Dothideomycetes</taxon>
        <taxon>Dothideomycetidae</taxon>
        <taxon>Mycosphaerellales</taxon>
        <taxon>Extremaceae</taxon>
        <taxon>Saxophila</taxon>
    </lineage>
</organism>
<dbReference type="Gene3D" id="3.30.560.10">
    <property type="entry name" value="Glucose Oxidase, domain 3"/>
    <property type="match status" value="1"/>
</dbReference>
<keyword evidence="3" id="KW-1185">Reference proteome</keyword>
<proteinExistence type="predicted"/>
<dbReference type="SUPFAM" id="SSF51905">
    <property type="entry name" value="FAD/NAD(P)-binding domain"/>
    <property type="match status" value="1"/>
</dbReference>
<comment type="caution">
    <text evidence="2">The sequence shown here is derived from an EMBL/GenBank/DDBJ whole genome shotgun (WGS) entry which is preliminary data.</text>
</comment>
<sequence>MFMATPAVPADIDTDAMSGQRPLMDHATIMICKTLLVEAGKDLANDYNTTVPGYQAAATQDPALRWDVYVNHYKDLARAQKDPKFVYDVDGFDFTRINNQTAVPTGATPKGILYPRAGVLRGCVTHNALIWIEPKDSDWSNIQQMTGDDSWNPTNMRDNHLNSKFYDWQVTMPSDPTILVRDIKLAKHLLGGAAQVGLGFSPVSALTGLGEALLVSPNGGYPGRDSAEGFFQIPLIMNGGERQSVRERIVGTVDSGYPIPIMTNTFVTKINFRPDRKSGKPGAKGVSYPKR</sequence>
<name>A0AAV9P4Z4_9PEZI</name>
<dbReference type="Gene3D" id="3.50.50.60">
    <property type="entry name" value="FAD/NAD(P)-binding domain"/>
    <property type="match status" value="1"/>
</dbReference>
<evidence type="ECO:0000313" key="3">
    <source>
        <dbReference type="Proteomes" id="UP001337655"/>
    </source>
</evidence>
<dbReference type="EMBL" id="JAVRRT010000013">
    <property type="protein sequence ID" value="KAK5166483.1"/>
    <property type="molecule type" value="Genomic_DNA"/>
</dbReference>
<evidence type="ECO:0000313" key="2">
    <source>
        <dbReference type="EMBL" id="KAK5166483.1"/>
    </source>
</evidence>
<dbReference type="InterPro" id="IPR036188">
    <property type="entry name" value="FAD/NAD-bd_sf"/>
</dbReference>
<evidence type="ECO:0000256" key="1">
    <source>
        <dbReference type="SAM" id="MobiDB-lite"/>
    </source>
</evidence>